<dbReference type="InterPro" id="IPR005829">
    <property type="entry name" value="Sugar_transporter_CS"/>
</dbReference>
<dbReference type="PANTHER" id="PTHR48021">
    <property type="match status" value="1"/>
</dbReference>
<feature type="transmembrane region" description="Helical" evidence="5">
    <location>
        <begin position="347"/>
        <end position="368"/>
    </location>
</feature>
<feature type="transmembrane region" description="Helical" evidence="5">
    <location>
        <begin position="312"/>
        <end position="335"/>
    </location>
</feature>
<feature type="transmembrane region" description="Helical" evidence="5">
    <location>
        <begin position="257"/>
        <end position="278"/>
    </location>
</feature>
<evidence type="ECO:0000256" key="3">
    <source>
        <dbReference type="ARBA" id="ARBA00022989"/>
    </source>
</evidence>
<dbReference type="InterPro" id="IPR036259">
    <property type="entry name" value="MFS_trans_sf"/>
</dbReference>
<evidence type="ECO:0000256" key="5">
    <source>
        <dbReference type="SAM" id="Phobius"/>
    </source>
</evidence>
<dbReference type="InterPro" id="IPR050549">
    <property type="entry name" value="MFS_Trehalose_Transporter"/>
</dbReference>
<keyword evidence="4 5" id="KW-0472">Membrane</keyword>
<evidence type="ECO:0000313" key="7">
    <source>
        <dbReference type="Proteomes" id="UP001152798"/>
    </source>
</evidence>
<dbReference type="AlphaFoldDB" id="A0A9P0H895"/>
<proteinExistence type="predicted"/>
<protein>
    <recommendedName>
        <fullName evidence="8">Major facilitator superfamily (MFS) profile domain-containing protein</fullName>
    </recommendedName>
</protein>
<feature type="transmembrane region" description="Helical" evidence="5">
    <location>
        <begin position="32"/>
        <end position="54"/>
    </location>
</feature>
<dbReference type="PROSITE" id="PS00216">
    <property type="entry name" value="SUGAR_TRANSPORT_1"/>
    <property type="match status" value="1"/>
</dbReference>
<evidence type="ECO:0008006" key="8">
    <source>
        <dbReference type="Google" id="ProtNLM"/>
    </source>
</evidence>
<keyword evidence="7" id="KW-1185">Reference proteome</keyword>
<feature type="transmembrane region" description="Helical" evidence="5">
    <location>
        <begin position="228"/>
        <end position="251"/>
    </location>
</feature>
<dbReference type="Proteomes" id="UP001152798">
    <property type="component" value="Chromosome 3"/>
</dbReference>
<feature type="transmembrane region" description="Helical" evidence="5">
    <location>
        <begin position="380"/>
        <end position="398"/>
    </location>
</feature>
<evidence type="ECO:0000313" key="6">
    <source>
        <dbReference type="EMBL" id="CAH1397233.1"/>
    </source>
</evidence>
<dbReference type="InterPro" id="IPR005828">
    <property type="entry name" value="MFS_sugar_transport-like"/>
</dbReference>
<evidence type="ECO:0000256" key="4">
    <source>
        <dbReference type="ARBA" id="ARBA00023136"/>
    </source>
</evidence>
<feature type="transmembrane region" description="Helical" evidence="5">
    <location>
        <begin position="147"/>
        <end position="165"/>
    </location>
</feature>
<comment type="subcellular location">
    <subcellularLocation>
        <location evidence="1">Membrane</location>
        <topology evidence="1">Multi-pass membrane protein</topology>
    </subcellularLocation>
</comment>
<gene>
    <name evidence="6" type="ORF">NEZAVI_LOCUS7104</name>
</gene>
<dbReference type="PANTHER" id="PTHR48021:SF1">
    <property type="entry name" value="GH07001P-RELATED"/>
    <property type="match status" value="1"/>
</dbReference>
<dbReference type="OrthoDB" id="4142200at2759"/>
<dbReference type="EMBL" id="OV725079">
    <property type="protein sequence ID" value="CAH1397233.1"/>
    <property type="molecule type" value="Genomic_DNA"/>
</dbReference>
<dbReference type="Pfam" id="PF00083">
    <property type="entry name" value="Sugar_tr"/>
    <property type="match status" value="1"/>
</dbReference>
<keyword evidence="2 5" id="KW-0812">Transmembrane</keyword>
<dbReference type="GO" id="GO:0016020">
    <property type="term" value="C:membrane"/>
    <property type="evidence" value="ECO:0007669"/>
    <property type="project" value="UniProtKB-SubCell"/>
</dbReference>
<sequence length="408" mass="44317">MVMAGVSMTWPSPLTAWYYSKDSEVPMTEHEVSWMVSIVAIGAGVASIPCGMLADVFGRKTILLATGITSAISWLLIMMTRSKWALYVAQVLGGIVLGGAPSVAPIYISEISPPQIRGAIVGQLNTMFFVGQLLVYAVGPLLSYTNYIRVCSSIPIFFFIFFGFAPESPYYLMSKGRDEEAKDCMTKLRGKDSLAELELAKKESLEKTSVEKTSIWEMLKTENHIKNMICLQILSGVSMFNGSCALSVYAVEFLGGQWVAIEMGAVFVVSSFLAAFLADPIGRRPLLVSSLIGAAIFTSVLAAYFICFEKALLYVGLFGFCFITSVGINPFIMTLPSELFPTSLRAFANGLTQLTTGFLGFVCIKLFVNINETFGVTYNFILYTIISLIGAVAGYLLPETAKSVISAS</sequence>
<feature type="transmembrane region" description="Helical" evidence="5">
    <location>
        <begin position="84"/>
        <end position="108"/>
    </location>
</feature>
<dbReference type="SUPFAM" id="SSF103473">
    <property type="entry name" value="MFS general substrate transporter"/>
    <property type="match status" value="1"/>
</dbReference>
<feature type="transmembrane region" description="Helical" evidence="5">
    <location>
        <begin position="61"/>
        <end position="78"/>
    </location>
</feature>
<name>A0A9P0H895_NEZVI</name>
<organism evidence="6 7">
    <name type="scientific">Nezara viridula</name>
    <name type="common">Southern green stink bug</name>
    <name type="synonym">Cimex viridulus</name>
    <dbReference type="NCBI Taxonomy" id="85310"/>
    <lineage>
        <taxon>Eukaryota</taxon>
        <taxon>Metazoa</taxon>
        <taxon>Ecdysozoa</taxon>
        <taxon>Arthropoda</taxon>
        <taxon>Hexapoda</taxon>
        <taxon>Insecta</taxon>
        <taxon>Pterygota</taxon>
        <taxon>Neoptera</taxon>
        <taxon>Paraneoptera</taxon>
        <taxon>Hemiptera</taxon>
        <taxon>Heteroptera</taxon>
        <taxon>Panheteroptera</taxon>
        <taxon>Pentatomomorpha</taxon>
        <taxon>Pentatomoidea</taxon>
        <taxon>Pentatomidae</taxon>
        <taxon>Pentatominae</taxon>
        <taxon>Nezara</taxon>
    </lineage>
</organism>
<accession>A0A9P0H895</accession>
<dbReference type="GO" id="GO:0022857">
    <property type="term" value="F:transmembrane transporter activity"/>
    <property type="evidence" value="ECO:0007669"/>
    <property type="project" value="InterPro"/>
</dbReference>
<feature type="transmembrane region" description="Helical" evidence="5">
    <location>
        <begin position="120"/>
        <end position="141"/>
    </location>
</feature>
<feature type="transmembrane region" description="Helical" evidence="5">
    <location>
        <begin position="285"/>
        <end position="306"/>
    </location>
</feature>
<evidence type="ECO:0000256" key="2">
    <source>
        <dbReference type="ARBA" id="ARBA00022692"/>
    </source>
</evidence>
<reference evidence="6" key="1">
    <citation type="submission" date="2022-01" db="EMBL/GenBank/DDBJ databases">
        <authorList>
            <person name="King R."/>
        </authorList>
    </citation>
    <scope>NUCLEOTIDE SEQUENCE</scope>
</reference>
<dbReference type="Gene3D" id="1.20.1250.20">
    <property type="entry name" value="MFS general substrate transporter like domains"/>
    <property type="match status" value="1"/>
</dbReference>
<keyword evidence="3 5" id="KW-1133">Transmembrane helix</keyword>
<evidence type="ECO:0000256" key="1">
    <source>
        <dbReference type="ARBA" id="ARBA00004141"/>
    </source>
</evidence>